<dbReference type="Gene3D" id="3.30.110.90">
    <property type="entry name" value="Amidohydrolase"/>
    <property type="match status" value="1"/>
</dbReference>
<dbReference type="Gene3D" id="2.30.40.10">
    <property type="entry name" value="Urease, subunit C, domain 1"/>
    <property type="match status" value="2"/>
</dbReference>
<accession>K2KIC1</accession>
<dbReference type="AlphaFoldDB" id="K2KIC1"/>
<evidence type="ECO:0000259" key="2">
    <source>
        <dbReference type="Pfam" id="PF01979"/>
    </source>
</evidence>
<dbReference type="Proteomes" id="UP000014115">
    <property type="component" value="Unassembled WGS sequence"/>
</dbReference>
<feature type="domain" description="Amidohydrolase-related" evidence="2">
    <location>
        <begin position="381"/>
        <end position="493"/>
    </location>
</feature>
<evidence type="ECO:0000313" key="4">
    <source>
        <dbReference type="Proteomes" id="UP000014115"/>
    </source>
</evidence>
<dbReference type="Pfam" id="PF01979">
    <property type="entry name" value="Amidohydro_1"/>
    <property type="match status" value="1"/>
</dbReference>
<dbReference type="Gene3D" id="1.20.58.520">
    <property type="entry name" value="Amidohydrolase"/>
    <property type="match status" value="1"/>
</dbReference>
<dbReference type="GO" id="GO:0016810">
    <property type="term" value="F:hydrolase activity, acting on carbon-nitrogen (but not peptide) bonds"/>
    <property type="evidence" value="ECO:0007669"/>
    <property type="project" value="InterPro"/>
</dbReference>
<feature type="chain" id="PRO_5003860004" evidence="1">
    <location>
        <begin position="20"/>
        <end position="514"/>
    </location>
</feature>
<dbReference type="Gene3D" id="3.20.20.140">
    <property type="entry name" value="Metal-dependent hydrolases"/>
    <property type="match status" value="1"/>
</dbReference>
<dbReference type="EMBL" id="AMRG01000001">
    <property type="protein sequence ID" value="EKE87633.1"/>
    <property type="molecule type" value="Genomic_DNA"/>
</dbReference>
<dbReference type="Gene3D" id="3.40.50.10910">
    <property type="entry name" value="Amidohydrolase"/>
    <property type="match status" value="1"/>
</dbReference>
<keyword evidence="3" id="KW-0378">Hydrolase</keyword>
<dbReference type="OrthoDB" id="9807210at2"/>
<dbReference type="RefSeq" id="WP_008487151.1">
    <property type="nucleotide sequence ID" value="NZ_AMRG01000001.1"/>
</dbReference>
<dbReference type="PANTHER" id="PTHR43135:SF3">
    <property type="entry name" value="ALPHA-D-RIBOSE 1-METHYLPHOSPHONATE 5-TRIPHOSPHATE DIPHOSPHATASE"/>
    <property type="match status" value="1"/>
</dbReference>
<dbReference type="PATRIC" id="fig|740709.3.peg.205"/>
<dbReference type="SUPFAM" id="SSF51556">
    <property type="entry name" value="Metallo-dependent hydrolases"/>
    <property type="match status" value="1"/>
</dbReference>
<dbReference type="InterPro" id="IPR051781">
    <property type="entry name" value="Metallo-dep_Hydrolase"/>
</dbReference>
<reference evidence="3 4" key="1">
    <citation type="journal article" date="2012" name="J. Bacteriol.">
        <title>Genome Sequence of Idiomarina xiamenensis Type Strain 10-D-4.</title>
        <authorList>
            <person name="Lai Q."/>
            <person name="Wang L."/>
            <person name="Wang W."/>
            <person name="Shao Z."/>
        </authorList>
    </citation>
    <scope>NUCLEOTIDE SEQUENCE [LARGE SCALE GENOMIC DNA]</scope>
    <source>
        <strain evidence="3 4">10-D-4</strain>
    </source>
</reference>
<evidence type="ECO:0000313" key="3">
    <source>
        <dbReference type="EMBL" id="EKE87633.1"/>
    </source>
</evidence>
<name>K2KIC1_9GAMM</name>
<evidence type="ECO:0000256" key="1">
    <source>
        <dbReference type="SAM" id="SignalP"/>
    </source>
</evidence>
<comment type="caution">
    <text evidence="3">The sequence shown here is derived from an EMBL/GenBank/DDBJ whole genome shotgun (WGS) entry which is preliminary data.</text>
</comment>
<keyword evidence="4" id="KW-1185">Reference proteome</keyword>
<protein>
    <submittedName>
        <fullName evidence="3">Amidohydrolase</fullName>
    </submittedName>
</protein>
<keyword evidence="1" id="KW-0732">Signal</keyword>
<dbReference type="InterPro" id="IPR011059">
    <property type="entry name" value="Metal-dep_hydrolase_composite"/>
</dbReference>
<organism evidence="3 4">
    <name type="scientific">Idiomarina xiamenensis 10-D-4</name>
    <dbReference type="NCBI Taxonomy" id="740709"/>
    <lineage>
        <taxon>Bacteria</taxon>
        <taxon>Pseudomonadati</taxon>
        <taxon>Pseudomonadota</taxon>
        <taxon>Gammaproteobacteria</taxon>
        <taxon>Alteromonadales</taxon>
        <taxon>Idiomarinaceae</taxon>
        <taxon>Idiomarina</taxon>
    </lineage>
</organism>
<gene>
    <name evidence="3" type="ORF">A10D4_01025</name>
</gene>
<feature type="signal peptide" evidence="1">
    <location>
        <begin position="1"/>
        <end position="19"/>
    </location>
</feature>
<dbReference type="STRING" id="740709.A10D4_01025"/>
<dbReference type="SUPFAM" id="SSF51338">
    <property type="entry name" value="Composite domain of metallo-dependent hydrolases"/>
    <property type="match status" value="1"/>
</dbReference>
<proteinExistence type="predicted"/>
<dbReference type="PANTHER" id="PTHR43135">
    <property type="entry name" value="ALPHA-D-RIBOSE 1-METHYLPHOSPHONATE 5-TRIPHOSPHATE DIPHOSPHATASE"/>
    <property type="match status" value="1"/>
</dbReference>
<dbReference type="InterPro" id="IPR032466">
    <property type="entry name" value="Metal_Hydrolase"/>
</dbReference>
<sequence>MRTLITIICLLFFVTQALAAPPKAPPRERGDGPYERLILRGVTLVNGEGAPPYGPVDIVIEDDRITEIVSVGNPGMPIKAERRPQAEAGDKEMDLRGHYVLPGFIDMHGHIGGSAEGIPAEYVLKLWLAHGITTVREPGSFNGYDWVQWHQQQAEKNAIASPRIVPYVGFGQGWEAPIFGADDARDWVRFIAKQGAAGIKFFGASPKVMQAALDEAQQQGLGTMMHHAQLNVVRMNALDSARLGLTSMEHWYGLPEALFTEQVIQNYPANYNYNNEQDRFAEAGKLWQQAAKPGSERWNAVRDEMIALDFTIDPTLTIYEASRDLMRERQAVWHEQYTLPQLWDFFQPSRYAHGSYWFDWTTDEEIQWKQNYRIWMQFLNDYKNHGGRVTTGSDSGYIYKVYGFGFIRELELLREAGFNPLEVIRAATLSGAEALGMEEDIGTVSVGKKADLIIADENPLHNFKLLYGTGHFRLDDNNQPVRKRALQYTIKDGVVYRVDELLEDVRKLVQEAKQ</sequence>
<dbReference type="InterPro" id="IPR006680">
    <property type="entry name" value="Amidohydro-rel"/>
</dbReference>
<dbReference type="eggNOG" id="COG1228">
    <property type="taxonomic scope" value="Bacteria"/>
</dbReference>